<comment type="caution">
    <text evidence="2">The sequence shown here is derived from an EMBL/GenBank/DDBJ whole genome shotgun (WGS) entry which is preliminary data.</text>
</comment>
<proteinExistence type="predicted"/>
<sequence>MQNNSVKLINEKPLLKVLSSDAYSSAFLSTALFSLFAALAVCLLFSFSGYATANTSAFAQDSDDVQIDPNISRRDIDEFDIDSENIEIGVYAGIISIEDFSSDITAGARLTYHVNENLFIEANYAQATAGETSFEILSGGLPFLTEEQREYIYYDLSVAYNFNGELFLTDSLVFNTDFFIIIGAGATDFGGDERFTANAGVGYRLLVTDYLSVRFDVRDYVFNSDIIGPEKSVHNVVFTLSTSFFF</sequence>
<dbReference type="RefSeq" id="WP_311368538.1">
    <property type="nucleotide sequence ID" value="NZ_JAVRHX010000002.1"/>
</dbReference>
<evidence type="ECO:0000256" key="1">
    <source>
        <dbReference type="SAM" id="Phobius"/>
    </source>
</evidence>
<keyword evidence="3" id="KW-1185">Reference proteome</keyword>
<keyword evidence="1" id="KW-1133">Transmembrane helix</keyword>
<feature type="transmembrane region" description="Helical" evidence="1">
    <location>
        <begin position="22"/>
        <end position="47"/>
    </location>
</feature>
<protein>
    <submittedName>
        <fullName evidence="2">Outer membrane beta-barrel domain-containing protein</fullName>
    </submittedName>
</protein>
<keyword evidence="1" id="KW-0812">Transmembrane</keyword>
<reference evidence="2 3" key="1">
    <citation type="submission" date="2023-09" db="EMBL/GenBank/DDBJ databases">
        <authorList>
            <person name="Rey-Velasco X."/>
        </authorList>
    </citation>
    <scope>NUCLEOTIDE SEQUENCE [LARGE SCALE GENOMIC DNA]</scope>
    <source>
        <strain evidence="2 3">P117</strain>
    </source>
</reference>
<evidence type="ECO:0000313" key="2">
    <source>
        <dbReference type="EMBL" id="MDT0595021.1"/>
    </source>
</evidence>
<organism evidence="2 3">
    <name type="scientific">Glaciecola petra</name>
    <dbReference type="NCBI Taxonomy" id="3075602"/>
    <lineage>
        <taxon>Bacteria</taxon>
        <taxon>Pseudomonadati</taxon>
        <taxon>Pseudomonadota</taxon>
        <taxon>Gammaproteobacteria</taxon>
        <taxon>Alteromonadales</taxon>
        <taxon>Alteromonadaceae</taxon>
        <taxon>Glaciecola</taxon>
    </lineage>
</organism>
<dbReference type="Gene3D" id="2.40.160.20">
    <property type="match status" value="1"/>
</dbReference>
<name>A0ABU2ZQV6_9ALTE</name>
<dbReference type="InterPro" id="IPR011250">
    <property type="entry name" value="OMP/PagP_B-barrel"/>
</dbReference>
<gene>
    <name evidence="2" type="ORF">RM552_09225</name>
</gene>
<dbReference type="EMBL" id="JAVRHX010000002">
    <property type="protein sequence ID" value="MDT0595021.1"/>
    <property type="molecule type" value="Genomic_DNA"/>
</dbReference>
<evidence type="ECO:0000313" key="3">
    <source>
        <dbReference type="Proteomes" id="UP001253545"/>
    </source>
</evidence>
<keyword evidence="1" id="KW-0472">Membrane</keyword>
<dbReference type="Proteomes" id="UP001253545">
    <property type="component" value="Unassembled WGS sequence"/>
</dbReference>
<dbReference type="InterPro" id="IPR030820">
    <property type="entry name" value="OMP_myx_plus_Proteobacteria"/>
</dbReference>
<dbReference type="SUPFAM" id="SSF56925">
    <property type="entry name" value="OMPA-like"/>
    <property type="match status" value="1"/>
</dbReference>
<accession>A0ABU2ZQV6</accession>
<dbReference type="NCBIfam" id="TIGR04565">
    <property type="entry name" value="OMP_myx_plus"/>
    <property type="match status" value="1"/>
</dbReference>